<feature type="domain" description="Gram-positive cocci surface proteins LPxTG" evidence="6">
    <location>
        <begin position="1385"/>
        <end position="1418"/>
    </location>
</feature>
<evidence type="ECO:0000256" key="1">
    <source>
        <dbReference type="ARBA" id="ARBA00022512"/>
    </source>
</evidence>
<dbReference type="NCBIfam" id="TIGR01167">
    <property type="entry name" value="LPXTG_anchor"/>
    <property type="match status" value="1"/>
</dbReference>
<accession>A0ABR5PQT8</accession>
<dbReference type="Proteomes" id="UP000051735">
    <property type="component" value="Unassembled WGS sequence"/>
</dbReference>
<keyword evidence="8" id="KW-1185">Reference proteome</keyword>
<feature type="compositionally biased region" description="Polar residues" evidence="5">
    <location>
        <begin position="48"/>
        <end position="61"/>
    </location>
</feature>
<dbReference type="InterPro" id="IPR032675">
    <property type="entry name" value="LRR_dom_sf"/>
</dbReference>
<dbReference type="SUPFAM" id="SSF52058">
    <property type="entry name" value="L domain-like"/>
    <property type="match status" value="1"/>
</dbReference>
<reference evidence="7 8" key="1">
    <citation type="journal article" date="2015" name="Genome Announc.">
        <title>Expanding the biotechnology potential of lactobacilli through comparative genomics of 213 strains and associated genera.</title>
        <authorList>
            <person name="Sun Z."/>
            <person name="Harris H.M."/>
            <person name="McCann A."/>
            <person name="Guo C."/>
            <person name="Argimon S."/>
            <person name="Zhang W."/>
            <person name="Yang X."/>
            <person name="Jeffery I.B."/>
            <person name="Cooney J.C."/>
            <person name="Kagawa T.F."/>
            <person name="Liu W."/>
            <person name="Song Y."/>
            <person name="Salvetti E."/>
            <person name="Wrobel A."/>
            <person name="Rasinkangas P."/>
            <person name="Parkhill J."/>
            <person name="Rea M.C."/>
            <person name="O'Sullivan O."/>
            <person name="Ritari J."/>
            <person name="Douillard F.P."/>
            <person name="Paul Ross R."/>
            <person name="Yang R."/>
            <person name="Briner A.E."/>
            <person name="Felis G.E."/>
            <person name="de Vos W.M."/>
            <person name="Barrangou R."/>
            <person name="Klaenhammer T.R."/>
            <person name="Caufield P.W."/>
            <person name="Cui Y."/>
            <person name="Zhang H."/>
            <person name="O'Toole P.W."/>
        </authorList>
    </citation>
    <scope>NUCLEOTIDE SEQUENCE [LARGE SCALE GENOMIC DNA]</scope>
    <source>
        <strain evidence="7 8">DSM 6629</strain>
    </source>
</reference>
<sequence>MRTTKTNSSKPTSSTIKDNKKENDALNDQATNSTNQESNSKKIESKKQFTNVATNNDKSFGQKQTTTQQIKNKTEQKNQPTNIEKSENLNEKQESNKINPSSLNKIVTKAVSTQNNLKYNVNDWDGNLDNTNHEYTLTSYHGVDEQNIYIPNTSDFNIAGKISDTDKVYITKDLMQSIVKDGATNITIDNQGNEDNNKVYAKGNWAGAFANSSSLKKVDLSHLETSGVTNMGSAFQEDTVLENANLSNWNINKITNFDNLFSGDNWLSSINLNNWNFANNPSMEGMFNWTWRVNTLDLTGAKNINETILNKYVESLKTSHATSLDLSKISLSPEITSLSGKFSGMSDLKTVNFTGFNASDITDMSQMFSGDNNLTDINFGNLNFKNINTNGMFDWAANNIKSVNITQTRNITSEILAEYASSLRNSHIPSVNLNGISVSPNVISIAGLLSNMPNLKNVDLSGLDIAHITDMHDLFSGDTNLTNVNLSGLNFANINTSGMFNWVNDIKNVNIKNAKNITQDILNQYVQSLRNTHATSINFTKINLSPNITSLGGLLTNMPNLENADLSGLNLNQVNNLAGLFTGDHNLKKVNLSGLDLANVNTSGMFNWADWNIENVDITNTKNITSDILNEYVASIKISKSPSADLSTTTLSPTITSLANLFSNMPYLESVNLTGLDTSHITNMSYMFFNTPKLVKIIGIEYLNTHNVTNMAGMFESVINETKNNQEPLPLESNGNLIELDLSNWDVSNVTNMLYMFGGQDKLIRIGNLSNWNPSKVTNMAGMFFGLQSLPDDVLKNLNWDTSNVTDMSYMFAQMHKQEDLSFVNNWNTAKVTDMSYMFFEDYALEKLNLVNWNTESVGLKKTEQNYSLADMFAADVALVSVGDISHWNTSNVHDTRAMFYGTTSLSQVDLSGWNTGKLEIAEGMFNNSGAKYIGLNNWDLSHIKRLNNYGFVREDGELGGVENMFKDLTNPAVISMNNISLPNATNAFKIKDFIGNNPIVVIANGVNGEPLPTLLAINNQNWKDIKGETITGRQNADILTFVRASNNQELSQEGLNFIFTNLKEMQNYFNQQTSINVVKNNLGNLVSDWNIKEDTVDGHIKVTNRISPAPSYDPYNNPNGIKAIVNGNNLASLMTSIYQLHIINPQITTETVSPTRTIIIENPDGTTSTKTQIVKFIRTVIKYADGTIEYGAWTPAQGQWDKFEIPQIKDYDSYVGQNKVSTINAVNVSPSTSNITITVSYHQINNNNQVIPPINPNLPHPHPEKPVIPDVPSKPNTLDIPAKPVIPNKSKDNPNYPKPHKEDMPSIKPAKDTHVQPLKQKIEHMGAPKTTQINETIQSKHNNNQTNMEAVNIPKTKDKLLLTSKTPQKDNVNMTKRKDNHPTLPQTGESQNKMNIIGLLLIALANLGLIDRKRRDK</sequence>
<feature type="region of interest" description="Disordered" evidence="5">
    <location>
        <begin position="1371"/>
        <end position="1390"/>
    </location>
</feature>
<proteinExistence type="predicted"/>
<dbReference type="PANTHER" id="PTHR13318">
    <property type="entry name" value="PARTNER OF PAIRED, ISOFORM B-RELATED"/>
    <property type="match status" value="1"/>
</dbReference>
<dbReference type="Pfam" id="PF03382">
    <property type="entry name" value="DUF285"/>
    <property type="match status" value="6"/>
</dbReference>
<name>A0ABR5PQT8_9LACO</name>
<evidence type="ECO:0000256" key="3">
    <source>
        <dbReference type="ARBA" id="ARBA00022729"/>
    </source>
</evidence>
<evidence type="ECO:0000259" key="6">
    <source>
        <dbReference type="PROSITE" id="PS50847"/>
    </source>
</evidence>
<feature type="compositionally biased region" description="Low complexity" evidence="5">
    <location>
        <begin position="1"/>
        <end position="16"/>
    </location>
</feature>
<feature type="region of interest" description="Disordered" evidence="5">
    <location>
        <begin position="1255"/>
        <end position="1310"/>
    </location>
</feature>
<evidence type="ECO:0000256" key="2">
    <source>
        <dbReference type="ARBA" id="ARBA00022525"/>
    </source>
</evidence>
<feature type="compositionally biased region" description="Basic and acidic residues" evidence="5">
    <location>
        <begin position="1300"/>
        <end position="1310"/>
    </location>
</feature>
<feature type="compositionally biased region" description="Low complexity" evidence="5">
    <location>
        <begin position="62"/>
        <end position="71"/>
    </location>
</feature>
<evidence type="ECO:0000313" key="8">
    <source>
        <dbReference type="Proteomes" id="UP000051735"/>
    </source>
</evidence>
<evidence type="ECO:0000256" key="4">
    <source>
        <dbReference type="ARBA" id="ARBA00023088"/>
    </source>
</evidence>
<dbReference type="PROSITE" id="PS50847">
    <property type="entry name" value="GRAM_POS_ANCHORING"/>
    <property type="match status" value="1"/>
</dbReference>
<dbReference type="InterPro" id="IPR019931">
    <property type="entry name" value="LPXTG_anchor"/>
</dbReference>
<feature type="region of interest" description="Disordered" evidence="5">
    <location>
        <begin position="1"/>
        <end position="101"/>
    </location>
</feature>
<evidence type="ECO:0000256" key="5">
    <source>
        <dbReference type="SAM" id="MobiDB-lite"/>
    </source>
</evidence>
<organism evidence="7 8">
    <name type="scientific">Lactobacillus intestinalis DSM 6629</name>
    <dbReference type="NCBI Taxonomy" id="1423761"/>
    <lineage>
        <taxon>Bacteria</taxon>
        <taxon>Bacillati</taxon>
        <taxon>Bacillota</taxon>
        <taxon>Bacilli</taxon>
        <taxon>Lactobacillales</taxon>
        <taxon>Lactobacillaceae</taxon>
        <taxon>Lactobacillus</taxon>
    </lineage>
</organism>
<keyword evidence="3" id="KW-0732">Signal</keyword>
<keyword evidence="2" id="KW-0964">Secreted</keyword>
<keyword evidence="4" id="KW-0572">Peptidoglycan-anchor</keyword>
<evidence type="ECO:0000313" key="7">
    <source>
        <dbReference type="EMBL" id="KRM33768.1"/>
    </source>
</evidence>
<gene>
    <name evidence="7" type="ORF">FC44_GL000903</name>
</gene>
<protein>
    <recommendedName>
        <fullName evidence="6">Gram-positive cocci surface proteins LPxTG domain-containing protein</fullName>
    </recommendedName>
</protein>
<feature type="compositionally biased region" description="Basic and acidic residues" evidence="5">
    <location>
        <begin position="84"/>
        <end position="95"/>
    </location>
</feature>
<dbReference type="Gene3D" id="3.80.10.10">
    <property type="entry name" value="Ribonuclease Inhibitor"/>
    <property type="match status" value="2"/>
</dbReference>
<dbReference type="EMBL" id="AZGN01000019">
    <property type="protein sequence ID" value="KRM33768.1"/>
    <property type="molecule type" value="Genomic_DNA"/>
</dbReference>
<keyword evidence="1" id="KW-0134">Cell wall</keyword>
<dbReference type="InterPro" id="IPR005046">
    <property type="entry name" value="DUF285"/>
</dbReference>
<comment type="caution">
    <text evidence="7">The sequence shown here is derived from an EMBL/GenBank/DDBJ whole genome shotgun (WGS) entry which is preliminary data.</text>
</comment>
<dbReference type="InterPro" id="IPR011889">
    <property type="entry name" value="Liste_lipo_26"/>
</dbReference>
<dbReference type="NCBIfam" id="TIGR02167">
    <property type="entry name" value="Liste_lipo_26"/>
    <property type="match status" value="6"/>
</dbReference>
<feature type="compositionally biased region" description="Polar residues" evidence="5">
    <location>
        <begin position="26"/>
        <end position="38"/>
    </location>
</feature>
<dbReference type="Gene3D" id="2.60.40.4300">
    <property type="match status" value="1"/>
</dbReference>